<comment type="caution">
    <text evidence="4">The sequence shown here is derived from an EMBL/GenBank/DDBJ whole genome shotgun (WGS) entry which is preliminary data.</text>
</comment>
<dbReference type="InterPro" id="IPR033756">
    <property type="entry name" value="YlxH/NBP35"/>
</dbReference>
<proteinExistence type="predicted"/>
<dbReference type="PANTHER" id="PTHR43384">
    <property type="entry name" value="SEPTUM SITE-DETERMINING PROTEIN MIND HOMOLOG, CHLOROPLASTIC-RELATED"/>
    <property type="match status" value="1"/>
</dbReference>
<keyword evidence="2" id="KW-0067">ATP-binding</keyword>
<feature type="compositionally biased region" description="Acidic residues" evidence="3">
    <location>
        <begin position="317"/>
        <end position="328"/>
    </location>
</feature>
<keyword evidence="1" id="KW-0547">Nucleotide-binding</keyword>
<dbReference type="AlphaFoldDB" id="A0A4C2EKV3"/>
<feature type="compositionally biased region" description="Acidic residues" evidence="3">
    <location>
        <begin position="374"/>
        <end position="383"/>
    </location>
</feature>
<dbReference type="SUPFAM" id="SSF52540">
    <property type="entry name" value="P-loop containing nucleoside triphosphate hydrolases"/>
    <property type="match status" value="1"/>
</dbReference>
<dbReference type="PANTHER" id="PTHR43384:SF10">
    <property type="entry name" value="ATPASE INVOLVED IN CHROMOSOME PARTITIONING, PARA_MIND FAMILY"/>
    <property type="match status" value="1"/>
</dbReference>
<evidence type="ECO:0000256" key="3">
    <source>
        <dbReference type="SAM" id="MobiDB-lite"/>
    </source>
</evidence>
<evidence type="ECO:0000313" key="4">
    <source>
        <dbReference type="EMBL" id="GCF15035.1"/>
    </source>
</evidence>
<dbReference type="GO" id="GO:0005829">
    <property type="term" value="C:cytosol"/>
    <property type="evidence" value="ECO:0007669"/>
    <property type="project" value="TreeGrafter"/>
</dbReference>
<accession>A0A4C2EKV3</accession>
<dbReference type="InterPro" id="IPR027417">
    <property type="entry name" value="P-loop_NTPase"/>
</dbReference>
<evidence type="ECO:0008006" key="6">
    <source>
        <dbReference type="Google" id="ProtNLM"/>
    </source>
</evidence>
<dbReference type="GO" id="GO:0009898">
    <property type="term" value="C:cytoplasmic side of plasma membrane"/>
    <property type="evidence" value="ECO:0007669"/>
    <property type="project" value="TreeGrafter"/>
</dbReference>
<keyword evidence="5" id="KW-1185">Reference proteome</keyword>
<dbReference type="Gene3D" id="3.40.50.300">
    <property type="entry name" value="P-loop containing nucleotide triphosphate hydrolases"/>
    <property type="match status" value="1"/>
</dbReference>
<protein>
    <recommendedName>
        <fullName evidence="6">Septum site-determining protein MinD</fullName>
    </recommendedName>
</protein>
<reference evidence="4 5" key="1">
    <citation type="submission" date="2019-02" db="EMBL/GenBank/DDBJ databases">
        <title>Haloarcula mannanilyticum sp. nov., a mannan degrading haloarchaeon isolated from commercial salt.</title>
        <authorList>
            <person name="Enomoto S."/>
            <person name="Shimane Y."/>
            <person name="Kamekura M."/>
            <person name="Ito T."/>
            <person name="Moriya O."/>
            <person name="Ihara K."/>
            <person name="Takahashi-Ando N."/>
            <person name="Fukushima Y."/>
            <person name="Yoshida Y."/>
            <person name="Usama R."/>
            <person name="Takai K."/>
            <person name="Minegishi H."/>
        </authorList>
    </citation>
    <scope>NUCLEOTIDE SEQUENCE [LARGE SCALE GENOMIC DNA]</scope>
    <source>
        <strain evidence="4 5">MD130-1</strain>
    </source>
</reference>
<dbReference type="Pfam" id="PF10609">
    <property type="entry name" value="ParA"/>
    <property type="match status" value="1"/>
</dbReference>
<dbReference type="RefSeq" id="WP_137684570.1">
    <property type="nucleotide sequence ID" value="NZ_BIXZ01000005.1"/>
</dbReference>
<sequence length="470" mass="49074">MVTNHVFTIAGAKGGVGKTTSSINLGTMLAEAGYSTVVVEMDLAMANLVDFLDIEIDTDEDTTFHDVLAGDASITDAMYETDVNLSIVPSGTTLEGYADTDLDRLPDIVETLRWHHDVVLLDTPAGLSEETIRPLQLADDALLISTPRVASIRNVSNTKELAERVDAPVRGLILTKSGTGASPGADEIAAFLDVELLGHVPEDDAVPHSQDNGTPVVLNAPNSGAAIAYKRISEQLVDTEKASNDTTTDEVDPTDAPVSADTLPTARNTEQPRQDHIPGTTDGGRAVHPPDAADDGDLVGSMPTEEDSADDPRGDDVGESVDADELSDTEPQPADSDAETEPSIIDGSDLGESEPESSDESEAESDASEREPDAPDGEPDAPEGDAAVSDLIDDTPQGGTDGAPRDATTSEHGVDDSTRETDGSSESSGEGGVEGQVEGRETDGNEVDEAEADRTETDGLGARMRSLFGL</sequence>
<evidence type="ECO:0000256" key="2">
    <source>
        <dbReference type="ARBA" id="ARBA00022840"/>
    </source>
</evidence>
<dbReference type="Proteomes" id="UP000304382">
    <property type="component" value="Unassembled WGS sequence"/>
</dbReference>
<dbReference type="OrthoDB" id="31168at2157"/>
<feature type="region of interest" description="Disordered" evidence="3">
    <location>
        <begin position="239"/>
        <end position="470"/>
    </location>
</feature>
<name>A0A4C2EKV3_9EURY</name>
<dbReference type="GO" id="GO:0051782">
    <property type="term" value="P:negative regulation of cell division"/>
    <property type="evidence" value="ECO:0007669"/>
    <property type="project" value="TreeGrafter"/>
</dbReference>
<organism evidence="4 5">
    <name type="scientific">Haloarcula mannanilytica</name>
    <dbReference type="NCBI Taxonomy" id="2509225"/>
    <lineage>
        <taxon>Archaea</taxon>
        <taxon>Methanobacteriati</taxon>
        <taxon>Methanobacteriota</taxon>
        <taxon>Stenosarchaea group</taxon>
        <taxon>Halobacteria</taxon>
        <taxon>Halobacteriales</taxon>
        <taxon>Haloarculaceae</taxon>
        <taxon>Haloarcula</taxon>
    </lineage>
</organism>
<dbReference type="InterPro" id="IPR050625">
    <property type="entry name" value="ParA/MinD_ATPase"/>
</dbReference>
<feature type="compositionally biased region" description="Acidic residues" evidence="3">
    <location>
        <begin position="349"/>
        <end position="366"/>
    </location>
</feature>
<evidence type="ECO:0000256" key="1">
    <source>
        <dbReference type="ARBA" id="ARBA00022741"/>
    </source>
</evidence>
<gene>
    <name evidence="4" type="ORF">Harman_29700</name>
</gene>
<dbReference type="GO" id="GO:0005524">
    <property type="term" value="F:ATP binding"/>
    <property type="evidence" value="ECO:0007669"/>
    <property type="project" value="UniProtKB-KW"/>
</dbReference>
<dbReference type="EMBL" id="BIXZ01000005">
    <property type="protein sequence ID" value="GCF15035.1"/>
    <property type="molecule type" value="Genomic_DNA"/>
</dbReference>
<feature type="compositionally biased region" description="Basic and acidic residues" evidence="3">
    <location>
        <begin position="408"/>
        <end position="422"/>
    </location>
</feature>
<evidence type="ECO:0000313" key="5">
    <source>
        <dbReference type="Proteomes" id="UP000304382"/>
    </source>
</evidence>
<dbReference type="GO" id="GO:0016887">
    <property type="term" value="F:ATP hydrolysis activity"/>
    <property type="evidence" value="ECO:0007669"/>
    <property type="project" value="TreeGrafter"/>
</dbReference>